<accession>A0A6A5SVY3</accession>
<evidence type="ECO:0000259" key="2">
    <source>
        <dbReference type="Pfam" id="PF20233"/>
    </source>
</evidence>
<evidence type="ECO:0000256" key="1">
    <source>
        <dbReference type="SAM" id="MobiDB-lite"/>
    </source>
</evidence>
<organism evidence="3 4">
    <name type="scientific">Clathrospora elynae</name>
    <dbReference type="NCBI Taxonomy" id="706981"/>
    <lineage>
        <taxon>Eukaryota</taxon>
        <taxon>Fungi</taxon>
        <taxon>Dikarya</taxon>
        <taxon>Ascomycota</taxon>
        <taxon>Pezizomycotina</taxon>
        <taxon>Dothideomycetes</taxon>
        <taxon>Pleosporomycetidae</taxon>
        <taxon>Pleosporales</taxon>
        <taxon>Diademaceae</taxon>
        <taxon>Clathrospora</taxon>
    </lineage>
</organism>
<dbReference type="OrthoDB" id="3559580at2759"/>
<dbReference type="EMBL" id="ML976051">
    <property type="protein sequence ID" value="KAF1941207.1"/>
    <property type="molecule type" value="Genomic_DNA"/>
</dbReference>
<protein>
    <recommendedName>
        <fullName evidence="2">DUF6590 domain-containing protein</fullName>
    </recommendedName>
</protein>
<evidence type="ECO:0000313" key="3">
    <source>
        <dbReference type="EMBL" id="KAF1941207.1"/>
    </source>
</evidence>
<keyword evidence="4" id="KW-1185">Reference proteome</keyword>
<name>A0A6A5SVY3_9PLEO</name>
<sequence>MAQPQQEWNEYYQRYVYTHWNEQYQRSYLNHYVEGQGWVFLEWCTQTQTHQSQVQHQRNDSFSLFTSRATPAGQRMEGPPVRGSYNLVNPQPNSHYETLDNNFYVRGKDFFEDGKVFSVLFTEAAGQTVTSYNDAFSVVKFGEKVHTQVRRFIAVRQKREFCFAIPIFTYGSQGTKKSGVVANEHAIAYSYGHQPTLLPGESSMTKEPICIVMHGDERPLITSSRIYFGIHHPIQYNVKVKELGYVLPSHLVNLKGYWNMENLTDTNQDAAVTAEGSYESPSAQHGGAISQQDDDEESEEDDEEESEEDDEDENGGQDPYHNI</sequence>
<dbReference type="PANTHER" id="PTHR35391">
    <property type="entry name" value="C2H2-TYPE DOMAIN-CONTAINING PROTEIN-RELATED"/>
    <property type="match status" value="1"/>
</dbReference>
<feature type="domain" description="DUF6590" evidence="2">
    <location>
        <begin position="108"/>
        <end position="254"/>
    </location>
</feature>
<evidence type="ECO:0000313" key="4">
    <source>
        <dbReference type="Proteomes" id="UP000800038"/>
    </source>
</evidence>
<dbReference type="Proteomes" id="UP000800038">
    <property type="component" value="Unassembled WGS sequence"/>
</dbReference>
<dbReference type="Pfam" id="PF20233">
    <property type="entry name" value="DUF6590"/>
    <property type="match status" value="1"/>
</dbReference>
<feature type="compositionally biased region" description="Acidic residues" evidence="1">
    <location>
        <begin position="292"/>
        <end position="315"/>
    </location>
</feature>
<dbReference type="AlphaFoldDB" id="A0A6A5SVY3"/>
<dbReference type="InterPro" id="IPR046497">
    <property type="entry name" value="DUF6590"/>
</dbReference>
<reference evidence="3" key="1">
    <citation type="journal article" date="2020" name="Stud. Mycol.">
        <title>101 Dothideomycetes genomes: a test case for predicting lifestyles and emergence of pathogens.</title>
        <authorList>
            <person name="Haridas S."/>
            <person name="Albert R."/>
            <person name="Binder M."/>
            <person name="Bloem J."/>
            <person name="Labutti K."/>
            <person name="Salamov A."/>
            <person name="Andreopoulos B."/>
            <person name="Baker S."/>
            <person name="Barry K."/>
            <person name="Bills G."/>
            <person name="Bluhm B."/>
            <person name="Cannon C."/>
            <person name="Castanera R."/>
            <person name="Culley D."/>
            <person name="Daum C."/>
            <person name="Ezra D."/>
            <person name="Gonzalez J."/>
            <person name="Henrissat B."/>
            <person name="Kuo A."/>
            <person name="Liang C."/>
            <person name="Lipzen A."/>
            <person name="Lutzoni F."/>
            <person name="Magnuson J."/>
            <person name="Mondo S."/>
            <person name="Nolan M."/>
            <person name="Ohm R."/>
            <person name="Pangilinan J."/>
            <person name="Park H.-J."/>
            <person name="Ramirez L."/>
            <person name="Alfaro M."/>
            <person name="Sun H."/>
            <person name="Tritt A."/>
            <person name="Yoshinaga Y."/>
            <person name="Zwiers L.-H."/>
            <person name="Turgeon B."/>
            <person name="Goodwin S."/>
            <person name="Spatafora J."/>
            <person name="Crous P."/>
            <person name="Grigoriev I."/>
        </authorList>
    </citation>
    <scope>NUCLEOTIDE SEQUENCE</scope>
    <source>
        <strain evidence="3">CBS 161.51</strain>
    </source>
</reference>
<gene>
    <name evidence="3" type="ORF">EJ02DRAFT_455406</name>
</gene>
<proteinExistence type="predicted"/>
<dbReference type="PANTHER" id="PTHR35391:SF5">
    <property type="entry name" value="DUF6590 DOMAIN-CONTAINING PROTEIN"/>
    <property type="match status" value="1"/>
</dbReference>
<feature type="region of interest" description="Disordered" evidence="1">
    <location>
        <begin position="273"/>
        <end position="323"/>
    </location>
</feature>